<dbReference type="AlphaFoldDB" id="A0AAN6W5S1"/>
<dbReference type="InterPro" id="IPR003779">
    <property type="entry name" value="CMD-like"/>
</dbReference>
<accession>A0AAN6W5S1</accession>
<name>A0AAN6W5S1_9PEZI</name>
<dbReference type="EMBL" id="MU866300">
    <property type="protein sequence ID" value="KAK4174107.1"/>
    <property type="molecule type" value="Genomic_DNA"/>
</dbReference>
<comment type="caution">
    <text evidence="2">The sequence shown here is derived from an EMBL/GenBank/DDBJ whole genome shotgun (WGS) entry which is preliminary data.</text>
</comment>
<evidence type="ECO:0000313" key="2">
    <source>
        <dbReference type="EMBL" id="KAK4174107.1"/>
    </source>
</evidence>
<evidence type="ECO:0000313" key="3">
    <source>
        <dbReference type="Proteomes" id="UP001302321"/>
    </source>
</evidence>
<dbReference type="SUPFAM" id="SSF69118">
    <property type="entry name" value="AhpD-like"/>
    <property type="match status" value="1"/>
</dbReference>
<dbReference type="Proteomes" id="UP001302321">
    <property type="component" value="Unassembled WGS sequence"/>
</dbReference>
<sequence length="574" mass="63450">MPKLLSNLPTHVSSMARGTVQVHALSAGHFSLPEEHFIDPCPFPASRKRVPSLCFLVQHKSPLSSVRTNIVFDLGVRRDPSLYSASIRQHVATRQPMSTDPDVVKSLQKGGLSVNDIHFVVFSHVHWDHIGCPSDFSSSEFVVGHGSIALLSGTSSASLRGSHSFFEANLLPSSRTIELSDPSIALETSTAISVTPNSKKLTPNWTKWRPIPSFNIPKTLDVFNDESLYLVDAPGHLPGHTNILAWTEKGWVYLAADSCHDRRILRREKQIGEWKDERGRSCCIHHDRAKAEETIEMIRELEAKGVELPPSMSHQTQEQAARNRFNALLGPAAFHEGWSSLLNLSPSFFNASVSLASVPKKKSHLSSKNQALIGLAVDSAATHLFIPGIKSHVAAALREGASVAEVAEVIELSSTLGIHACNVGVPLLVEVLKEGGLYVDETTKDFNHRQERLKEDFTKKRGYWHTFWEDFLRLDPEFFEAYLEFSSLPWIKEADGKKGVLEPKMKELVYCAFDSASTHLYKPGLKLHMKNALGYGATPQEILEVLEIATLLSLHSAHVAAPIILELNGQKGTV</sequence>
<evidence type="ECO:0000259" key="1">
    <source>
        <dbReference type="Pfam" id="PF02627"/>
    </source>
</evidence>
<protein>
    <submittedName>
        <fullName evidence="2">AhpD-like protein</fullName>
    </submittedName>
</protein>
<dbReference type="Gene3D" id="3.60.15.10">
    <property type="entry name" value="Ribonuclease Z/Hydroxyacylglutathione hydrolase-like"/>
    <property type="match status" value="1"/>
</dbReference>
<proteinExistence type="predicted"/>
<feature type="domain" description="Carboxymuconolactone decarboxylase-like" evidence="1">
    <location>
        <begin position="493"/>
        <end position="552"/>
    </location>
</feature>
<gene>
    <name evidence="2" type="ORF">QBC36DRAFT_348204</name>
</gene>
<dbReference type="InterPro" id="IPR029032">
    <property type="entry name" value="AhpD-like"/>
</dbReference>
<dbReference type="Pfam" id="PF02627">
    <property type="entry name" value="CMD"/>
    <property type="match status" value="1"/>
</dbReference>
<dbReference type="GO" id="GO:0051920">
    <property type="term" value="F:peroxiredoxin activity"/>
    <property type="evidence" value="ECO:0007669"/>
    <property type="project" value="InterPro"/>
</dbReference>
<dbReference type="PANTHER" id="PTHR33930">
    <property type="entry name" value="ALKYL HYDROPEROXIDE REDUCTASE AHPD"/>
    <property type="match status" value="1"/>
</dbReference>
<dbReference type="Gene3D" id="1.20.1290.10">
    <property type="entry name" value="AhpD-like"/>
    <property type="match status" value="1"/>
</dbReference>
<organism evidence="2 3">
    <name type="scientific">Triangularia setosa</name>
    <dbReference type="NCBI Taxonomy" id="2587417"/>
    <lineage>
        <taxon>Eukaryota</taxon>
        <taxon>Fungi</taxon>
        <taxon>Dikarya</taxon>
        <taxon>Ascomycota</taxon>
        <taxon>Pezizomycotina</taxon>
        <taxon>Sordariomycetes</taxon>
        <taxon>Sordariomycetidae</taxon>
        <taxon>Sordariales</taxon>
        <taxon>Podosporaceae</taxon>
        <taxon>Triangularia</taxon>
    </lineage>
</organism>
<dbReference type="CDD" id="cd07730">
    <property type="entry name" value="metallo-hydrolase-like_MBL-fold"/>
    <property type="match status" value="1"/>
</dbReference>
<reference evidence="2" key="2">
    <citation type="submission" date="2023-05" db="EMBL/GenBank/DDBJ databases">
        <authorList>
            <consortium name="Lawrence Berkeley National Laboratory"/>
            <person name="Steindorff A."/>
            <person name="Hensen N."/>
            <person name="Bonometti L."/>
            <person name="Westerberg I."/>
            <person name="Brannstrom I.O."/>
            <person name="Guillou S."/>
            <person name="Cros-Aarteil S."/>
            <person name="Calhoun S."/>
            <person name="Haridas S."/>
            <person name="Kuo A."/>
            <person name="Mondo S."/>
            <person name="Pangilinan J."/>
            <person name="Riley R."/>
            <person name="Labutti K."/>
            <person name="Andreopoulos B."/>
            <person name="Lipzen A."/>
            <person name="Chen C."/>
            <person name="Yanf M."/>
            <person name="Daum C."/>
            <person name="Ng V."/>
            <person name="Clum A."/>
            <person name="Ohm R."/>
            <person name="Martin F."/>
            <person name="Silar P."/>
            <person name="Natvig D."/>
            <person name="Lalanne C."/>
            <person name="Gautier V."/>
            <person name="Ament-Velasquez S.L."/>
            <person name="Kruys A."/>
            <person name="Hutchinson M.I."/>
            <person name="Powell A.J."/>
            <person name="Barry K."/>
            <person name="Miller A.N."/>
            <person name="Grigoriev I.V."/>
            <person name="Debuchy R."/>
            <person name="Gladieux P."/>
            <person name="Thoren M.H."/>
            <person name="Johannesson H."/>
        </authorList>
    </citation>
    <scope>NUCLEOTIDE SEQUENCE</scope>
    <source>
        <strain evidence="2">CBS 892.96</strain>
    </source>
</reference>
<dbReference type="SUPFAM" id="SSF56281">
    <property type="entry name" value="Metallo-hydrolase/oxidoreductase"/>
    <property type="match status" value="1"/>
</dbReference>
<reference evidence="2" key="1">
    <citation type="journal article" date="2023" name="Mol. Phylogenet. Evol.">
        <title>Genome-scale phylogeny and comparative genomics of the fungal order Sordariales.</title>
        <authorList>
            <person name="Hensen N."/>
            <person name="Bonometti L."/>
            <person name="Westerberg I."/>
            <person name="Brannstrom I.O."/>
            <person name="Guillou S."/>
            <person name="Cros-Aarteil S."/>
            <person name="Calhoun S."/>
            <person name="Haridas S."/>
            <person name="Kuo A."/>
            <person name="Mondo S."/>
            <person name="Pangilinan J."/>
            <person name="Riley R."/>
            <person name="LaButti K."/>
            <person name="Andreopoulos B."/>
            <person name="Lipzen A."/>
            <person name="Chen C."/>
            <person name="Yan M."/>
            <person name="Daum C."/>
            <person name="Ng V."/>
            <person name="Clum A."/>
            <person name="Steindorff A."/>
            <person name="Ohm R.A."/>
            <person name="Martin F."/>
            <person name="Silar P."/>
            <person name="Natvig D.O."/>
            <person name="Lalanne C."/>
            <person name="Gautier V."/>
            <person name="Ament-Velasquez S.L."/>
            <person name="Kruys A."/>
            <person name="Hutchinson M.I."/>
            <person name="Powell A.J."/>
            <person name="Barry K."/>
            <person name="Miller A.N."/>
            <person name="Grigoriev I.V."/>
            <person name="Debuchy R."/>
            <person name="Gladieux P."/>
            <person name="Hiltunen Thoren M."/>
            <person name="Johannesson H."/>
        </authorList>
    </citation>
    <scope>NUCLEOTIDE SEQUENCE</scope>
    <source>
        <strain evidence="2">CBS 892.96</strain>
    </source>
</reference>
<dbReference type="InterPro" id="IPR036866">
    <property type="entry name" value="RibonucZ/Hydroxyglut_hydro"/>
</dbReference>
<keyword evidence="3" id="KW-1185">Reference proteome</keyword>
<dbReference type="PANTHER" id="PTHR33930:SF2">
    <property type="entry name" value="BLR3452 PROTEIN"/>
    <property type="match status" value="1"/>
</dbReference>